<protein>
    <recommendedName>
        <fullName evidence="4">nicotinate-nucleotide diphosphorylase (carboxylating)</fullName>
        <ecNumber evidence="4">2.4.2.19</ecNumber>
    </recommendedName>
    <alternativeName>
        <fullName evidence="8">Quinolinate phosphoribosyltransferase [decarboxylating]</fullName>
    </alternativeName>
</protein>
<proteinExistence type="inferred from homology"/>
<dbReference type="InterPro" id="IPR027277">
    <property type="entry name" value="NadC/ModD"/>
</dbReference>
<dbReference type="RefSeq" id="WP_068173689.1">
    <property type="nucleotide sequence ID" value="NZ_BAQB01000004.1"/>
</dbReference>
<name>A0ABQ0QGV7_9PROT</name>
<evidence type="ECO:0000259" key="11">
    <source>
        <dbReference type="Pfam" id="PF02749"/>
    </source>
</evidence>
<dbReference type="PIRSF" id="PIRSF006250">
    <property type="entry name" value="NadC_ModD"/>
    <property type="match status" value="1"/>
</dbReference>
<evidence type="ECO:0000256" key="4">
    <source>
        <dbReference type="ARBA" id="ARBA00011944"/>
    </source>
</evidence>
<evidence type="ECO:0000313" key="13">
    <source>
        <dbReference type="Proteomes" id="UP001062443"/>
    </source>
</evidence>
<dbReference type="Gene3D" id="3.20.20.70">
    <property type="entry name" value="Aldolase class I"/>
    <property type="match status" value="1"/>
</dbReference>
<evidence type="ECO:0000256" key="6">
    <source>
        <dbReference type="ARBA" id="ARBA00022676"/>
    </source>
</evidence>
<feature type="domain" description="Quinolinate phosphoribosyl transferase C-terminal" evidence="10">
    <location>
        <begin position="116"/>
        <end position="282"/>
    </location>
</feature>
<comment type="similarity">
    <text evidence="3 9">Belongs to the NadC/ModD family.</text>
</comment>
<evidence type="ECO:0000256" key="1">
    <source>
        <dbReference type="ARBA" id="ARBA00003237"/>
    </source>
</evidence>
<dbReference type="SUPFAM" id="SSF51690">
    <property type="entry name" value="Nicotinate/Quinolinate PRTase C-terminal domain-like"/>
    <property type="match status" value="1"/>
</dbReference>
<reference evidence="12" key="1">
    <citation type="submission" date="2013-04" db="EMBL/GenBank/DDBJ databases">
        <title>The genome sequencing project of 58 acetic acid bacteria.</title>
        <authorList>
            <person name="Okamoto-Kainuma A."/>
            <person name="Ishikawa M."/>
            <person name="Umino S."/>
            <person name="Koizumi Y."/>
            <person name="Shiwa Y."/>
            <person name="Yoshikawa H."/>
            <person name="Matsutani M."/>
            <person name="Matsushita K."/>
        </authorList>
    </citation>
    <scope>NUCLEOTIDE SEQUENCE</scope>
    <source>
        <strain evidence="12">NBRC 106556</strain>
    </source>
</reference>
<evidence type="ECO:0000256" key="5">
    <source>
        <dbReference type="ARBA" id="ARBA00022642"/>
    </source>
</evidence>
<dbReference type="SUPFAM" id="SSF54675">
    <property type="entry name" value="Nicotinate/Quinolinate PRTase N-terminal domain-like"/>
    <property type="match status" value="1"/>
</dbReference>
<keyword evidence="13" id="KW-1185">Reference proteome</keyword>
<dbReference type="InterPro" id="IPR002638">
    <property type="entry name" value="Quinolinate_PRibosylTrfase_C"/>
</dbReference>
<evidence type="ECO:0000256" key="9">
    <source>
        <dbReference type="PIRNR" id="PIRNR006250"/>
    </source>
</evidence>
<sequence>MSMTAFLPDLMWQPVVELALREDLGSGGDITSQVLGLNEQKLTAVFRARRPGVIAGLAGARLAFTLLQQDAVFEAHVADGALVQPGDVIATVTAHASTVLAGERTALNLMSHLSGVATATRDIVDRVSGTGVRVCCTRKTTPGLRAVEKYAVKAGGGSGHRQRLDDAILIKDNHLAICGGVSAALKAARSRAGHLLKVELEVDTLEQLEEALSVGGADVFLLDNMSPEQLRRAVTLVNGRAMTEASGGITPQTARSIAETGVDAISMGWLTHTVTALDIGLDSDVVA</sequence>
<evidence type="ECO:0000313" key="12">
    <source>
        <dbReference type="EMBL" id="GBR44407.1"/>
    </source>
</evidence>
<comment type="pathway">
    <text evidence="2">Cofactor biosynthesis; NAD(+) biosynthesis; nicotinate D-ribonucleotide from quinolinate: step 1/1.</text>
</comment>
<dbReference type="InterPro" id="IPR004393">
    <property type="entry name" value="NadC"/>
</dbReference>
<dbReference type="PANTHER" id="PTHR32179">
    <property type="entry name" value="NICOTINATE-NUCLEOTIDE PYROPHOSPHORYLASE [CARBOXYLATING]"/>
    <property type="match status" value="1"/>
</dbReference>
<dbReference type="CDD" id="cd01572">
    <property type="entry name" value="QPRTase"/>
    <property type="match status" value="1"/>
</dbReference>
<accession>A0ABQ0QGV7</accession>
<gene>
    <name evidence="12" type="ORF">AA106556_0414</name>
</gene>
<keyword evidence="5" id="KW-0662">Pyridine nucleotide biosynthesis</keyword>
<dbReference type="Pfam" id="PF01729">
    <property type="entry name" value="QRPTase_C"/>
    <property type="match status" value="1"/>
</dbReference>
<evidence type="ECO:0000256" key="7">
    <source>
        <dbReference type="ARBA" id="ARBA00022679"/>
    </source>
</evidence>
<dbReference type="Proteomes" id="UP001062443">
    <property type="component" value="Unassembled WGS sequence"/>
</dbReference>
<dbReference type="InterPro" id="IPR037128">
    <property type="entry name" value="Quinolinate_PRibosylTase_N_sf"/>
</dbReference>
<comment type="caution">
    <text evidence="12">The sequence shown here is derived from an EMBL/GenBank/DDBJ whole genome shotgun (WGS) entry which is preliminary data.</text>
</comment>
<evidence type="ECO:0000256" key="3">
    <source>
        <dbReference type="ARBA" id="ARBA00009400"/>
    </source>
</evidence>
<evidence type="ECO:0000259" key="10">
    <source>
        <dbReference type="Pfam" id="PF01729"/>
    </source>
</evidence>
<dbReference type="EMBL" id="BAQB01000004">
    <property type="protein sequence ID" value="GBR44407.1"/>
    <property type="molecule type" value="Genomic_DNA"/>
</dbReference>
<feature type="domain" description="Quinolinate phosphoribosyl transferase N-terminal" evidence="11">
    <location>
        <begin position="29"/>
        <end position="114"/>
    </location>
</feature>
<dbReference type="InterPro" id="IPR022412">
    <property type="entry name" value="Quinolinate_PRibosylTrfase_N"/>
</dbReference>
<dbReference type="PANTHER" id="PTHR32179:SF3">
    <property type="entry name" value="NICOTINATE-NUCLEOTIDE PYROPHOSPHORYLASE [CARBOXYLATING]"/>
    <property type="match status" value="1"/>
</dbReference>
<dbReference type="NCBIfam" id="TIGR00078">
    <property type="entry name" value="nadC"/>
    <property type="match status" value="1"/>
</dbReference>
<keyword evidence="7 9" id="KW-0808">Transferase</keyword>
<evidence type="ECO:0000256" key="2">
    <source>
        <dbReference type="ARBA" id="ARBA00004893"/>
    </source>
</evidence>
<dbReference type="InterPro" id="IPR036068">
    <property type="entry name" value="Nicotinate_pribotase-like_C"/>
</dbReference>
<keyword evidence="6 9" id="KW-0328">Glycosyltransferase</keyword>
<dbReference type="EC" id="2.4.2.19" evidence="4"/>
<dbReference type="Pfam" id="PF02749">
    <property type="entry name" value="QRPTase_N"/>
    <property type="match status" value="1"/>
</dbReference>
<evidence type="ECO:0000256" key="8">
    <source>
        <dbReference type="ARBA" id="ARBA00033102"/>
    </source>
</evidence>
<organism evidence="12 13">
    <name type="scientific">Neokomagataea tanensis NBRC 106556</name>
    <dbReference type="NCBI Taxonomy" id="1223519"/>
    <lineage>
        <taxon>Bacteria</taxon>
        <taxon>Pseudomonadati</taxon>
        <taxon>Pseudomonadota</taxon>
        <taxon>Alphaproteobacteria</taxon>
        <taxon>Acetobacterales</taxon>
        <taxon>Acetobacteraceae</taxon>
        <taxon>Neokomagataea</taxon>
    </lineage>
</organism>
<dbReference type="InterPro" id="IPR013785">
    <property type="entry name" value="Aldolase_TIM"/>
</dbReference>
<dbReference type="Gene3D" id="3.90.1170.20">
    <property type="entry name" value="Quinolinate phosphoribosyl transferase, N-terminal domain"/>
    <property type="match status" value="1"/>
</dbReference>
<comment type="function">
    <text evidence="1">Involved in the catabolism of quinolinic acid (QA).</text>
</comment>